<feature type="transmembrane region" description="Helical" evidence="1">
    <location>
        <begin position="57"/>
        <end position="78"/>
    </location>
</feature>
<evidence type="ECO:0000256" key="1">
    <source>
        <dbReference type="SAM" id="Phobius"/>
    </source>
</evidence>
<proteinExistence type="predicted"/>
<dbReference type="EMBL" id="GGFM01009446">
    <property type="protein sequence ID" value="MBW30197.1"/>
    <property type="molecule type" value="Transcribed_RNA"/>
</dbReference>
<organism evidence="2">
    <name type="scientific">Anopheles braziliensis</name>
    <dbReference type="NCBI Taxonomy" id="58242"/>
    <lineage>
        <taxon>Eukaryota</taxon>
        <taxon>Metazoa</taxon>
        <taxon>Ecdysozoa</taxon>
        <taxon>Arthropoda</taxon>
        <taxon>Hexapoda</taxon>
        <taxon>Insecta</taxon>
        <taxon>Pterygota</taxon>
        <taxon>Neoptera</taxon>
        <taxon>Endopterygota</taxon>
        <taxon>Diptera</taxon>
        <taxon>Nematocera</taxon>
        <taxon>Culicoidea</taxon>
        <taxon>Culicidae</taxon>
        <taxon>Anophelinae</taxon>
        <taxon>Anopheles</taxon>
    </lineage>
</organism>
<dbReference type="AlphaFoldDB" id="A0A2M3ZNN7"/>
<evidence type="ECO:0000313" key="2">
    <source>
        <dbReference type="EMBL" id="MBW30197.1"/>
    </source>
</evidence>
<keyword evidence="1" id="KW-0812">Transmembrane</keyword>
<name>A0A2M3ZNN7_9DIPT</name>
<keyword evidence="1" id="KW-1133">Transmembrane helix</keyword>
<feature type="transmembrane region" description="Helical" evidence="1">
    <location>
        <begin position="13"/>
        <end position="36"/>
    </location>
</feature>
<protein>
    <submittedName>
        <fullName evidence="2">Putative secreted peptide</fullName>
    </submittedName>
</protein>
<sequence>MIPHATLLLLLRLLLLLLLLLELLLLLLKLLLLLLVAHTKIFVKDVVLQHEFQIGSIVKWISSTTGIVTFLLIVTIGATTIARRSCTATFATNATTSLIGSGDILLACSSRSPASSARRRSTGTVMIERIVKHILVQHIERTDPERYLKVHRFTAHMRHHVRLQLVRRWERTGTDATHQRFPLIHATTGTSKRATGQSHRRCRIGRYHAPQLSSTEMDAHMHG</sequence>
<accession>A0A2M3ZNN7</accession>
<reference evidence="2" key="1">
    <citation type="submission" date="2018-01" db="EMBL/GenBank/DDBJ databases">
        <title>An insight into the sialome of Amazonian anophelines.</title>
        <authorList>
            <person name="Ribeiro J.M."/>
            <person name="Scarpassa V."/>
            <person name="Calvo E."/>
        </authorList>
    </citation>
    <scope>NUCLEOTIDE SEQUENCE</scope>
    <source>
        <tissue evidence="2">Salivary glands</tissue>
    </source>
</reference>
<keyword evidence="1" id="KW-0472">Membrane</keyword>